<dbReference type="RefSeq" id="WP_006369010.1">
    <property type="nucleotide sequence ID" value="NZ_JAAXPC010000002.1"/>
</dbReference>
<organism evidence="1 2">
    <name type="scientific">Gordonia polyisoprenivorans</name>
    <dbReference type="NCBI Taxonomy" id="84595"/>
    <lineage>
        <taxon>Bacteria</taxon>
        <taxon>Bacillati</taxon>
        <taxon>Actinomycetota</taxon>
        <taxon>Actinomycetes</taxon>
        <taxon>Mycobacteriales</taxon>
        <taxon>Gordoniaceae</taxon>
        <taxon>Gordonia</taxon>
    </lineage>
</organism>
<name>A0A846WJS0_9ACTN</name>
<protein>
    <submittedName>
        <fullName evidence="1">Uncharacterized protein</fullName>
    </submittedName>
</protein>
<dbReference type="Proteomes" id="UP000563898">
    <property type="component" value="Unassembled WGS sequence"/>
</dbReference>
<dbReference type="AlphaFoldDB" id="A0A846WJS0"/>
<dbReference type="EMBL" id="JAAXPC010000002">
    <property type="protein sequence ID" value="NKY01090.1"/>
    <property type="molecule type" value="Genomic_DNA"/>
</dbReference>
<gene>
    <name evidence="1" type="ORF">HGA05_05840</name>
</gene>
<sequence length="157" mass="16199">MNISKSMKNRALAGIAGIGIATGLALGGAGLAGAGTVPVTHPGEPTIAMTITNHTDKTEWLDGATAGTGQWVQAPRQTLAPGASEIVVSNAPNSPEETNFVNYRIGAFGPRATYEIENMAGNVNTAMTGTSGGGHYFINAPHIETGYPNVNVSYDLW</sequence>
<evidence type="ECO:0000313" key="1">
    <source>
        <dbReference type="EMBL" id="NKY01090.1"/>
    </source>
</evidence>
<accession>A0A846WJS0</accession>
<reference evidence="1 2" key="1">
    <citation type="submission" date="2020-04" db="EMBL/GenBank/DDBJ databases">
        <title>MicrobeNet Type strains.</title>
        <authorList>
            <person name="Nicholson A.C."/>
        </authorList>
    </citation>
    <scope>NUCLEOTIDE SEQUENCE [LARGE SCALE GENOMIC DNA]</scope>
    <source>
        <strain evidence="1 2">ATCC BAA-14</strain>
    </source>
</reference>
<evidence type="ECO:0000313" key="2">
    <source>
        <dbReference type="Proteomes" id="UP000563898"/>
    </source>
</evidence>
<proteinExistence type="predicted"/>
<comment type="caution">
    <text evidence="1">The sequence shown here is derived from an EMBL/GenBank/DDBJ whole genome shotgun (WGS) entry which is preliminary data.</text>
</comment>